<dbReference type="Pfam" id="PF13783">
    <property type="entry name" value="DUF4177"/>
    <property type="match status" value="1"/>
</dbReference>
<evidence type="ECO:0008006" key="3">
    <source>
        <dbReference type="Google" id="ProtNLM"/>
    </source>
</evidence>
<evidence type="ECO:0000313" key="1">
    <source>
        <dbReference type="EMBL" id="SFK60203.1"/>
    </source>
</evidence>
<proteinExistence type="predicted"/>
<dbReference type="STRING" id="553466.SAMN04487950_0121"/>
<dbReference type="EMBL" id="FOTC01000001">
    <property type="protein sequence ID" value="SFK60203.1"/>
    <property type="molecule type" value="Genomic_DNA"/>
</dbReference>
<dbReference type="Proteomes" id="UP000199607">
    <property type="component" value="Unassembled WGS sequence"/>
</dbReference>
<evidence type="ECO:0000313" key="2">
    <source>
        <dbReference type="Proteomes" id="UP000199607"/>
    </source>
</evidence>
<gene>
    <name evidence="1" type="ORF">SAMN04487950_0121</name>
</gene>
<organism evidence="1 2">
    <name type="scientific">Halogranum rubrum</name>
    <dbReference type="NCBI Taxonomy" id="553466"/>
    <lineage>
        <taxon>Archaea</taxon>
        <taxon>Methanobacteriati</taxon>
        <taxon>Methanobacteriota</taxon>
        <taxon>Stenosarchaea group</taxon>
        <taxon>Halobacteria</taxon>
        <taxon>Halobacteriales</taxon>
        <taxon>Haloferacaceae</taxon>
    </lineage>
</organism>
<name>A0A1I4AV77_9EURY</name>
<accession>A0A1I4AV77</accession>
<dbReference type="InterPro" id="IPR025234">
    <property type="entry name" value="YjzH-like"/>
</dbReference>
<dbReference type="AlphaFoldDB" id="A0A1I4AV77"/>
<sequence length="70" mass="8147">MSTTTSERRVSGEANYEYKVVNAPTSLLWFRIKRDETEQLLNDLAADGWELDDVVVNWWGGAELFLRRAR</sequence>
<keyword evidence="2" id="KW-1185">Reference proteome</keyword>
<reference evidence="2" key="1">
    <citation type="submission" date="2016-10" db="EMBL/GenBank/DDBJ databases">
        <authorList>
            <person name="Varghese N."/>
            <person name="Submissions S."/>
        </authorList>
    </citation>
    <scope>NUCLEOTIDE SEQUENCE [LARGE SCALE GENOMIC DNA]</scope>
    <source>
        <strain evidence="2">CGMCC 1.7738</strain>
    </source>
</reference>
<protein>
    <recommendedName>
        <fullName evidence="3">DUF4177 domain-containing protein</fullName>
    </recommendedName>
</protein>
<dbReference type="RefSeq" id="WP_245756807.1">
    <property type="nucleotide sequence ID" value="NZ_FOTC01000001.1"/>
</dbReference>